<evidence type="ECO:0000313" key="2">
    <source>
        <dbReference type="EMBL" id="SBW11172.1"/>
    </source>
</evidence>
<keyword evidence="1" id="KW-0732">Signal</keyword>
<proteinExistence type="predicted"/>
<gene>
    <name evidence="2" type="ORF">KL86DPRO_70195</name>
</gene>
<organism evidence="2">
    <name type="scientific">uncultured delta proteobacterium</name>
    <dbReference type="NCBI Taxonomy" id="34034"/>
    <lineage>
        <taxon>Bacteria</taxon>
        <taxon>Deltaproteobacteria</taxon>
        <taxon>environmental samples</taxon>
    </lineage>
</organism>
<name>A0A212KHP8_9DELT</name>
<dbReference type="EMBL" id="FLUQ01000007">
    <property type="protein sequence ID" value="SBW11172.1"/>
    <property type="molecule type" value="Genomic_DNA"/>
</dbReference>
<reference evidence="2" key="1">
    <citation type="submission" date="2016-04" db="EMBL/GenBank/DDBJ databases">
        <authorList>
            <person name="Evans L.H."/>
            <person name="Alamgir A."/>
            <person name="Owens N."/>
            <person name="Weber N.D."/>
            <person name="Virtaneva K."/>
            <person name="Barbian K."/>
            <person name="Babar A."/>
            <person name="Rosenke K."/>
        </authorList>
    </citation>
    <scope>NUCLEOTIDE SEQUENCE</scope>
    <source>
        <strain evidence="2">86</strain>
    </source>
</reference>
<dbReference type="PROSITE" id="PS51257">
    <property type="entry name" value="PROKAR_LIPOPROTEIN"/>
    <property type="match status" value="1"/>
</dbReference>
<feature type="signal peptide" evidence="1">
    <location>
        <begin position="1"/>
        <end position="29"/>
    </location>
</feature>
<feature type="chain" id="PRO_5013098044" evidence="1">
    <location>
        <begin position="30"/>
        <end position="177"/>
    </location>
</feature>
<protein>
    <submittedName>
        <fullName evidence="2">Uncharacterized protein</fullName>
    </submittedName>
</protein>
<accession>A0A212KHP8</accession>
<sequence>MAIVKKWHVFGIATAILACVILIPLSAGAAETETVIIKEKSIVSDTIVDPNMPAPANSKVLPEAPFHGKREMLPAGSAIEGTAMQGGQFGPNVINYASAVAKRTPNELVLNTMISKAEDDETLSQLASKVYMDNGGANYENVTIFWHVGEKPQLANPWGRTDIHKGDTVFKVVKIVE</sequence>
<evidence type="ECO:0000256" key="1">
    <source>
        <dbReference type="SAM" id="SignalP"/>
    </source>
</evidence>
<dbReference type="AlphaFoldDB" id="A0A212KHP8"/>